<reference evidence="1 2" key="1">
    <citation type="submission" date="2021-06" db="EMBL/GenBank/DDBJ databases">
        <title>Caerostris darwini draft genome.</title>
        <authorList>
            <person name="Kono N."/>
            <person name="Arakawa K."/>
        </authorList>
    </citation>
    <scope>NUCLEOTIDE SEQUENCE [LARGE SCALE GENOMIC DNA]</scope>
</reference>
<dbReference type="EMBL" id="BPLQ01013561">
    <property type="protein sequence ID" value="GIY73113.1"/>
    <property type="molecule type" value="Genomic_DNA"/>
</dbReference>
<name>A0AAV4VUF5_9ARAC</name>
<accession>A0AAV4VUF5</accession>
<sequence>MIKSKEEAMRWLKFEQPTVRIRFVFPFQMYLFSTQRLANTEAIKLAERLLQCSNPPGNGCQMMLQLRLVVPVCFISYKRDAFASKSIRADVCSEF</sequence>
<organism evidence="1 2">
    <name type="scientific">Caerostris darwini</name>
    <dbReference type="NCBI Taxonomy" id="1538125"/>
    <lineage>
        <taxon>Eukaryota</taxon>
        <taxon>Metazoa</taxon>
        <taxon>Ecdysozoa</taxon>
        <taxon>Arthropoda</taxon>
        <taxon>Chelicerata</taxon>
        <taxon>Arachnida</taxon>
        <taxon>Araneae</taxon>
        <taxon>Araneomorphae</taxon>
        <taxon>Entelegynae</taxon>
        <taxon>Araneoidea</taxon>
        <taxon>Araneidae</taxon>
        <taxon>Caerostris</taxon>
    </lineage>
</organism>
<evidence type="ECO:0000313" key="2">
    <source>
        <dbReference type="Proteomes" id="UP001054837"/>
    </source>
</evidence>
<keyword evidence="2" id="KW-1185">Reference proteome</keyword>
<comment type="caution">
    <text evidence="1">The sequence shown here is derived from an EMBL/GenBank/DDBJ whole genome shotgun (WGS) entry which is preliminary data.</text>
</comment>
<dbReference type="AlphaFoldDB" id="A0AAV4VUF5"/>
<evidence type="ECO:0000313" key="1">
    <source>
        <dbReference type="EMBL" id="GIY73113.1"/>
    </source>
</evidence>
<gene>
    <name evidence="1" type="ORF">CDAR_68091</name>
</gene>
<dbReference type="Proteomes" id="UP001054837">
    <property type="component" value="Unassembled WGS sequence"/>
</dbReference>
<proteinExistence type="predicted"/>
<protein>
    <submittedName>
        <fullName evidence="1">Uncharacterized protein</fullName>
    </submittedName>
</protein>